<comment type="similarity">
    <text evidence="1">Belongs to the Skp family.</text>
</comment>
<evidence type="ECO:0000313" key="5">
    <source>
        <dbReference type="EMBL" id="AKQ33372.1"/>
    </source>
</evidence>
<dbReference type="Gene3D" id="3.30.910.20">
    <property type="entry name" value="Skp domain"/>
    <property type="match status" value="1"/>
</dbReference>
<protein>
    <submittedName>
        <fullName evidence="5">Outer membrane protein</fullName>
    </submittedName>
</protein>
<organism evidence="5 7">
    <name type="scientific">Candidatus Coxiella mudrowiae</name>
    <dbReference type="NCBI Taxonomy" id="2054173"/>
    <lineage>
        <taxon>Bacteria</taxon>
        <taxon>Pseudomonadati</taxon>
        <taxon>Pseudomonadota</taxon>
        <taxon>Gammaproteobacteria</taxon>
        <taxon>Legionellales</taxon>
        <taxon>Coxiellaceae</taxon>
        <taxon>Coxiella</taxon>
    </lineage>
</organism>
<dbReference type="Pfam" id="PF03938">
    <property type="entry name" value="OmpH"/>
    <property type="match status" value="1"/>
</dbReference>
<keyword evidence="3" id="KW-0175">Coiled coil</keyword>
<feature type="coiled-coil region" evidence="3">
    <location>
        <begin position="71"/>
        <end position="105"/>
    </location>
</feature>
<dbReference type="InterPro" id="IPR024930">
    <property type="entry name" value="Skp_dom_sf"/>
</dbReference>
<feature type="chain" id="PRO_5045028574" evidence="4">
    <location>
        <begin position="20"/>
        <end position="165"/>
    </location>
</feature>
<evidence type="ECO:0000313" key="6">
    <source>
        <dbReference type="EMBL" id="AKQ33459.1"/>
    </source>
</evidence>
<keyword evidence="7" id="KW-1185">Reference proteome</keyword>
<proteinExistence type="inferred from homology"/>
<dbReference type="Proteomes" id="UP000063965">
    <property type="component" value="Chromosome"/>
</dbReference>
<name>A0ABM5UTV4_9COXI</name>
<dbReference type="EMBL" id="CP011126">
    <property type="protein sequence ID" value="AKQ33459.1"/>
    <property type="molecule type" value="Genomic_DNA"/>
</dbReference>
<evidence type="ECO:0000256" key="4">
    <source>
        <dbReference type="SAM" id="SignalP"/>
    </source>
</evidence>
<feature type="signal peptide" evidence="4">
    <location>
        <begin position="1"/>
        <end position="19"/>
    </location>
</feature>
<dbReference type="SUPFAM" id="SSF111384">
    <property type="entry name" value="OmpH-like"/>
    <property type="match status" value="1"/>
</dbReference>
<dbReference type="PANTHER" id="PTHR35089">
    <property type="entry name" value="CHAPERONE PROTEIN SKP"/>
    <property type="match status" value="1"/>
</dbReference>
<dbReference type="InterPro" id="IPR005632">
    <property type="entry name" value="Chaperone_Skp"/>
</dbReference>
<sequence length="165" mass="18749">MMKRLFAATCLSVAINWTAAAIGQTVGRVDMRQIFQASPQVKNINTQLEKKFSPQRERIINLGKSLQEDAKKFQRNEAVMSEKEKQDLKNKIDEKQKELQQAQVEFQQGLYNAQNKAMAEFMTKISGAVRAVAEKEKVDLVLPKDTVLYARDSKDITSDVISKLK</sequence>
<dbReference type="SMART" id="SM00935">
    <property type="entry name" value="OmpH"/>
    <property type="match status" value="1"/>
</dbReference>
<evidence type="ECO:0000256" key="1">
    <source>
        <dbReference type="ARBA" id="ARBA00009091"/>
    </source>
</evidence>
<dbReference type="RefSeq" id="WP_048875026.1">
    <property type="nucleotide sequence ID" value="NZ_CP011126.1"/>
</dbReference>
<evidence type="ECO:0000256" key="2">
    <source>
        <dbReference type="ARBA" id="ARBA00022729"/>
    </source>
</evidence>
<dbReference type="PANTHER" id="PTHR35089:SF1">
    <property type="entry name" value="CHAPERONE PROTEIN SKP"/>
    <property type="match status" value="1"/>
</dbReference>
<gene>
    <name evidence="5" type="primary">ompH</name>
    <name evidence="5" type="ORF">CleRT_04220</name>
    <name evidence="6" type="ORF">CleRT_05660</name>
</gene>
<accession>A0ABM5UTV4</accession>
<reference evidence="5 7" key="1">
    <citation type="journal article" date="2015" name="Genome Biol. Evol.">
        <title>Distinctive Genome Reduction Rates Revealed by Genomic Analyses of Two Coxiella-Like Endosymbionts in Ticks.</title>
        <authorList>
            <person name="Gottlieb Y."/>
            <person name="Lalzar I."/>
            <person name="Klasson L."/>
        </authorList>
    </citation>
    <scope>NUCLEOTIDE SEQUENCE [LARGE SCALE GENOMIC DNA]</scope>
    <source>
        <strain evidence="5 7">CRt</strain>
    </source>
</reference>
<dbReference type="EMBL" id="CP011126">
    <property type="protein sequence ID" value="AKQ33372.1"/>
    <property type="molecule type" value="Genomic_DNA"/>
</dbReference>
<keyword evidence="2 4" id="KW-0732">Signal</keyword>
<evidence type="ECO:0000313" key="7">
    <source>
        <dbReference type="Proteomes" id="UP000063965"/>
    </source>
</evidence>
<evidence type="ECO:0000256" key="3">
    <source>
        <dbReference type="SAM" id="Coils"/>
    </source>
</evidence>